<keyword evidence="2" id="KW-1185">Reference proteome</keyword>
<evidence type="ECO:0000313" key="1">
    <source>
        <dbReference type="EMBL" id="MWB94018.1"/>
    </source>
</evidence>
<gene>
    <name evidence="1" type="ORF">GON26_06565</name>
</gene>
<protein>
    <submittedName>
        <fullName evidence="1">Uncharacterized protein</fullName>
    </submittedName>
</protein>
<accession>A0A6I4NI81</accession>
<evidence type="ECO:0000313" key="2">
    <source>
        <dbReference type="Proteomes" id="UP000471501"/>
    </source>
</evidence>
<proteinExistence type="predicted"/>
<name>A0A6I4NI81_9FLAO</name>
<dbReference type="EMBL" id="WSTB01000003">
    <property type="protein sequence ID" value="MWB94018.1"/>
    <property type="molecule type" value="Genomic_DNA"/>
</dbReference>
<dbReference type="RefSeq" id="WP_160373942.1">
    <property type="nucleotide sequence ID" value="NZ_WSTB01000003.1"/>
</dbReference>
<reference evidence="1 2" key="1">
    <citation type="submission" date="2019-12" db="EMBL/GenBank/DDBJ databases">
        <authorList>
            <person name="Kim Y.S."/>
        </authorList>
    </citation>
    <scope>NUCLEOTIDE SEQUENCE [LARGE SCALE GENOMIC DNA]</scope>
    <source>
        <strain evidence="1 2">GA093</strain>
    </source>
</reference>
<dbReference type="AlphaFoldDB" id="A0A6I4NI81"/>
<sequence length="63" mass="7634">MNYRDEQYKGKISPKKAQKMLKKEGMNVTVERAEEILYFLRKLANMHMQHYLEKNTNKKKTND</sequence>
<dbReference type="Proteomes" id="UP000471501">
    <property type="component" value="Unassembled WGS sequence"/>
</dbReference>
<organism evidence="1 2">
    <name type="scientific">Flavobacterium hydrocarbonoxydans</name>
    <dbReference type="NCBI Taxonomy" id="2683249"/>
    <lineage>
        <taxon>Bacteria</taxon>
        <taxon>Pseudomonadati</taxon>
        <taxon>Bacteroidota</taxon>
        <taxon>Flavobacteriia</taxon>
        <taxon>Flavobacteriales</taxon>
        <taxon>Flavobacteriaceae</taxon>
        <taxon>Flavobacterium</taxon>
    </lineage>
</organism>
<comment type="caution">
    <text evidence="1">The sequence shown here is derived from an EMBL/GenBank/DDBJ whole genome shotgun (WGS) entry which is preliminary data.</text>
</comment>